<comment type="similarity">
    <text evidence="5">Belongs to the calycin superfamily. Triabin family.</text>
</comment>
<evidence type="ECO:0000256" key="4">
    <source>
        <dbReference type="ARBA" id="ARBA00023157"/>
    </source>
</evidence>
<evidence type="ECO:0000256" key="6">
    <source>
        <dbReference type="SAM" id="SignalP"/>
    </source>
</evidence>
<dbReference type="Proteomes" id="UP001152562">
    <property type="component" value="Unassembled WGS sequence"/>
</dbReference>
<dbReference type="InterPro" id="IPR012674">
    <property type="entry name" value="Calycin"/>
</dbReference>
<dbReference type="GO" id="GO:0031409">
    <property type="term" value="F:pigment binding"/>
    <property type="evidence" value="ECO:0007669"/>
    <property type="project" value="InterPro"/>
</dbReference>
<accession>A0A9P0TV42</accession>
<dbReference type="GO" id="GO:0005737">
    <property type="term" value="C:cytoplasm"/>
    <property type="evidence" value="ECO:0007669"/>
    <property type="project" value="TreeGrafter"/>
</dbReference>
<feature type="signal peptide" evidence="6">
    <location>
        <begin position="1"/>
        <end position="15"/>
    </location>
</feature>
<evidence type="ECO:0000256" key="5">
    <source>
        <dbReference type="ARBA" id="ARBA00034121"/>
    </source>
</evidence>
<proteinExistence type="inferred from homology"/>
<feature type="domain" description="Lipocalin/cytosolic fatty-acid binding" evidence="7">
    <location>
        <begin position="2489"/>
        <end position="2602"/>
    </location>
</feature>
<reference evidence="9" key="1">
    <citation type="submission" date="2022-05" db="EMBL/GenBank/DDBJ databases">
        <authorList>
            <person name="Okamura Y."/>
        </authorList>
    </citation>
    <scope>NUCLEOTIDE SEQUENCE</scope>
</reference>
<feature type="domain" description="Lipocalin/cytosolic fatty-acid binding" evidence="7">
    <location>
        <begin position="911"/>
        <end position="1032"/>
    </location>
</feature>
<feature type="domain" description="Lipocalin/cytosolic fatty-acid binding" evidence="8">
    <location>
        <begin position="1954"/>
        <end position="2078"/>
    </location>
</feature>
<feature type="domain" description="Lipocalin/cytosolic fatty-acid binding" evidence="7">
    <location>
        <begin position="387"/>
        <end position="508"/>
    </location>
</feature>
<dbReference type="Pfam" id="PF03973">
    <property type="entry name" value="Triabin"/>
    <property type="match status" value="1"/>
</dbReference>
<dbReference type="InterPro" id="IPR022272">
    <property type="entry name" value="Lipocalin_CS"/>
</dbReference>
<evidence type="ECO:0000313" key="9">
    <source>
        <dbReference type="EMBL" id="CAH4038097.1"/>
    </source>
</evidence>
<dbReference type="GO" id="GO:0000302">
    <property type="term" value="P:response to reactive oxygen species"/>
    <property type="evidence" value="ECO:0007669"/>
    <property type="project" value="TreeGrafter"/>
</dbReference>
<dbReference type="PROSITE" id="PS00213">
    <property type="entry name" value="LIPOCALIN"/>
    <property type="match status" value="5"/>
</dbReference>
<keyword evidence="3 6" id="KW-0732">Signal</keyword>
<evidence type="ECO:0000256" key="2">
    <source>
        <dbReference type="ARBA" id="ARBA00022525"/>
    </source>
</evidence>
<dbReference type="PRINTS" id="PR01273">
    <property type="entry name" value="INVTBRTCOLOR"/>
</dbReference>
<protein>
    <recommendedName>
        <fullName evidence="7 8">Lipocalin/cytosolic fatty-acid binding domain-containing protein</fullName>
    </recommendedName>
</protein>
<evidence type="ECO:0000313" key="10">
    <source>
        <dbReference type="Proteomes" id="UP001152562"/>
    </source>
</evidence>
<evidence type="ECO:0000259" key="8">
    <source>
        <dbReference type="Pfam" id="PF08212"/>
    </source>
</evidence>
<feature type="domain" description="Lipocalin/cytosolic fatty-acid binding" evidence="8">
    <location>
        <begin position="2836"/>
        <end position="2968"/>
    </location>
</feature>
<organism evidence="9 10">
    <name type="scientific">Pieris brassicae</name>
    <name type="common">White butterfly</name>
    <name type="synonym">Large white butterfly</name>
    <dbReference type="NCBI Taxonomy" id="7116"/>
    <lineage>
        <taxon>Eukaryota</taxon>
        <taxon>Metazoa</taxon>
        <taxon>Ecdysozoa</taxon>
        <taxon>Arthropoda</taxon>
        <taxon>Hexapoda</taxon>
        <taxon>Insecta</taxon>
        <taxon>Pterygota</taxon>
        <taxon>Neoptera</taxon>
        <taxon>Endopterygota</taxon>
        <taxon>Lepidoptera</taxon>
        <taxon>Glossata</taxon>
        <taxon>Ditrysia</taxon>
        <taxon>Papilionoidea</taxon>
        <taxon>Pieridae</taxon>
        <taxon>Pierinae</taxon>
        <taxon>Pieris</taxon>
    </lineage>
</organism>
<evidence type="ECO:0000256" key="1">
    <source>
        <dbReference type="ARBA" id="ARBA00004613"/>
    </source>
</evidence>
<dbReference type="Pfam" id="PF08212">
    <property type="entry name" value="Lipocalin_2"/>
    <property type="match status" value="2"/>
</dbReference>
<comment type="subcellular location">
    <subcellularLocation>
        <location evidence="1">Secreted</location>
    </subcellularLocation>
</comment>
<keyword evidence="2" id="KW-0964">Secreted</keyword>
<evidence type="ECO:0000256" key="3">
    <source>
        <dbReference type="ARBA" id="ARBA00022729"/>
    </source>
</evidence>
<dbReference type="InterPro" id="IPR005657">
    <property type="entry name" value="Triabi/Procalin"/>
</dbReference>
<feature type="domain" description="Lipocalin/cytosolic fatty-acid binding" evidence="7">
    <location>
        <begin position="1084"/>
        <end position="1216"/>
    </location>
</feature>
<feature type="domain" description="Lipocalin/cytosolic fatty-acid binding" evidence="7">
    <location>
        <begin position="2662"/>
        <end position="2779"/>
    </location>
</feature>
<dbReference type="Pfam" id="PF00061">
    <property type="entry name" value="Lipocalin"/>
    <property type="match status" value="14"/>
</dbReference>
<feature type="domain" description="Lipocalin/cytosolic fatty-acid binding" evidence="7">
    <location>
        <begin position="2315"/>
        <end position="2443"/>
    </location>
</feature>
<dbReference type="GO" id="GO:0005576">
    <property type="term" value="C:extracellular region"/>
    <property type="evidence" value="ECO:0007669"/>
    <property type="project" value="UniProtKB-SubCell"/>
</dbReference>
<evidence type="ECO:0000259" key="7">
    <source>
        <dbReference type="Pfam" id="PF00061"/>
    </source>
</evidence>
<dbReference type="InterPro" id="IPR003057">
    <property type="entry name" value="Invtbrt_color"/>
</dbReference>
<dbReference type="EMBL" id="CALOZG010000086">
    <property type="protein sequence ID" value="CAH4038097.1"/>
    <property type="molecule type" value="Genomic_DNA"/>
</dbReference>
<dbReference type="SUPFAM" id="SSF50814">
    <property type="entry name" value="Lipocalins"/>
    <property type="match status" value="17"/>
</dbReference>
<name>A0A9P0TV42_PIEBR</name>
<feature type="domain" description="Lipocalin/cytosolic fatty-acid binding" evidence="7">
    <location>
        <begin position="1608"/>
        <end position="1740"/>
    </location>
</feature>
<comment type="caution">
    <text evidence="9">The sequence shown here is derived from an EMBL/GenBank/DDBJ whole genome shotgun (WGS) entry which is preliminary data.</text>
</comment>
<feature type="domain" description="Lipocalin/cytosolic fatty-acid binding" evidence="7">
    <location>
        <begin position="735"/>
        <end position="869"/>
    </location>
</feature>
<feature type="domain" description="Lipocalin/cytosolic fatty-acid binding" evidence="7">
    <location>
        <begin position="1435"/>
        <end position="1556"/>
    </location>
</feature>
<feature type="domain" description="Lipocalin/cytosolic fatty-acid binding" evidence="7">
    <location>
        <begin position="1783"/>
        <end position="1915"/>
    </location>
</feature>
<dbReference type="PANTHER" id="PTHR10612:SF62">
    <property type="entry name" value="LIPOCALIN_CYTOSOLIC FATTY-ACID BINDING DOMAIN-CONTAINING PROTEIN"/>
    <property type="match status" value="1"/>
</dbReference>
<dbReference type="Gene3D" id="2.40.128.20">
    <property type="match status" value="17"/>
</dbReference>
<dbReference type="InterPro" id="IPR000566">
    <property type="entry name" value="Lipocln_cytosolic_FA-bd_dom"/>
</dbReference>
<keyword evidence="4" id="KW-1015">Disulfide bond</keyword>
<feature type="domain" description="Lipocalin/cytosolic fatty-acid binding" evidence="7">
    <location>
        <begin position="560"/>
        <end position="692"/>
    </location>
</feature>
<sequence>MIILFLTVCLGLAGAQILQDGQCEAIALQNNFELHKFTGNWHGLRGNSILQNGDCSYINITPTSSGNYQYTVEVGYVEASTRKEIRGTAVAEGSSASLNLTLEGKSTDFNVINTDYDNYALVYSCENVGDKQRNVYIWELARETSFSDETFTSLVEQTIASNFGLTPMELSITSHSEAICNVETLNGPVIIPGTCDQNVPFMEKLNLSRFSGEWRLIASYYNERQSGECNHAVYTVQDTHLAIENRHVLNRELLTTSGSAVFASNEENGKLRVTVGSNTRDYWILTTDYESYALAYSCENLANNQRRINSWKLSRTNELTPKAVTDIDTVVNQVAVLDNSRYITTNQSSSACFYYPVLNPNEPVILPGQCDLEIPAVGNFNFTRFEGEWLLLSSYYNARQSGECNRARYTNRGTTMGIVNSHVTDRLRSISTGTASTTAESGKLIVNVGTNSAAPFWILATDYENHALAYSCENLPNNRQRISSWKLSRSDTFSARDNEIMNNVINSVDVLNNRYYNDVDQSDKACFHYPTLLKDEPVILPGQCEVNVPVIPSLNLTKFSGEWRLVSSYYNERQSGECNHAIYSVQQTGLSLQNRHVLNRQLFTTSGTIAFASTDRNGKLRATVGSNTRDYWILNTDYDSYALAYSCENLENNQQRIYSWKLSRTNSLTAEANETINEIIDTVDALHESYFTKADQSVSACFHYPDIQVNEPVIFEGQCNQNILVTNNFSLERFSGEWRLIASYYNERQSGECNHAVYTVQDTHLAIENRHVLNRELLTTSGSAVFASNEENGKLRVTVGSNTRDYWILTTDYESYALAYSCENLANNQRRINSWKLSRTNELTPKAVTDIDTVVNQVAVLDNNRYIATNQSSSACFYYPVLNPNEPVILPGQCDLEIPAVGNFNFTRFEGEWLLLSSYYNARQSGECNRARYTNRGTTMGIVNSHVTDRLRSISTGTASTTAESGKLIVNVGTNSAAPFWILATDYENHALAYSCENLPNNRQRISSWKLSRSDTFSARDNEIMNNVINSVDVLNNRYYNDVDQSDKACFHYPTLLKDEPVILPGQCEVNVPVIPSLNLTKFSGEWRLVSSYYNERQSGECNHAIYSVQQTGLSLQNRHVLNRQLFTTSGTIAFASTDRNGKLRATVGSNTRDYWILNTDYDSYALAYSCENLENNQQRIYSWKLSRTNSLTAEANETINEIIDTVDALHESYFTKADQSVSACFHYPDIQVNEPVIFEGQCNQNILVTNNFSLERFSGEWRLIASYYNERQSGECNHAVYTVQDTHLAIENRHVLNRELLTTSGSAVFASNEENGKLRVTVGSNTRDYWILTTDYESYALAYSCENLANNQRRINSWKLSRTNELTPKAVTDIDTVVNQVAVLDNNRYIATNQSSSACFYYPVLNPNEPVILPGQCDLEIPAVGNFNFTRFEGEWLLLSSYYNARQSGECNRARYTNRGTTMGIVNSHVTDRLRSISTGTASTTAESGKLIVNVGTNSAAPFWILATDYENHALAYSCENLPNNRQRISSWKLGRSDTFSARDNEIMNNVINSVDVLNNRYYNDVDQSDKACFHYPTLLKDEPVILPGQCEVNVPVIPSLNLTKFSGEWRLVSSYYNERQSGECNHAIYSVQQTGLSLQNRHVLNRQLFTTSGTIAFASTDRNGKLRATVGSNTRDYWILNTDYDSYALAYSCENLENNQQRIYSWKLSRTNSLTAEANETINEIIDTVDALHESYFTKADQSVSACFHYPDIQVNEPVIFEGQCNQNILVTNNFSLERFSGEWRLIETYYNERQRGVCNKANYAVQGDTLNIINSHVVGDSLLTVAGTGRFASQTVRDAKLLVTVGTRSSDFWILDTDYDSYALAYSCQNLDSNEYRVFSWKLSRNDSLSADAIERINRVYDRVPELNDRFFSDVDQSVAACFYMPEIDESKPVVFKGQCDQTIQVIRDFDANRYMGQWYDIESYPSSFQYGTCNSAFYTRQGNFVDVVNTQVVNGTISVRQGVGSFVENERTSKLSLNFGSTPRDYWVLSTDYSTYALVYSCLNIDEQNMQVGAWKLSKTRQLTQSAQTAINNRMDNIRVLDSRYFIERDHTSAGCTFNNEIQQGDPVYLQGTCPTNVSPVANFNMTQFVGTWYEVEIYPTELWGGQCSLQQFFTAGADSLSFTSRGVNNQELVEISGTASRVSGSENGQLTITLETDTGTVSVPFTVLSVEYQDYALAYGCVQLTNNLRRVYSWKLSRSRTLSSNANTGINAIVLANRDLVNRYYVKVDHSNAGCFFLPDTPLGQPVIFPGQCDPNIHVVDNFTIDGFLGRWRLISSYYTHRQSGECNQLDYSREGTTIRVRNMHIIDSELRTVSGSATVSADGTGKLRVSVSTRTVDFWILATDYENYALAYSCSNVNADQMRVYSWKLSRTTTLGDTAEAAINNVVDQINVLNERFYATTDNSGDACFYYPPVDSSRPVVFDGQCDPNISVVRNFQSNLFLGEWYDIESYPSTFQYGTCNTARYSANGNNILVNNTQIIDGVVSVRVADGVFSEGNNVGKLKVNFGSADRDYWILVTDYNSYALVYSCLNLDDKTKQVGTWKLSRNRQLSETALSVINSTMSTIKELDQRFFIKRNHTEAGCFYHRDQSQTSVIFSGRCDTTISAVPNFNLTAFQGVWHEIQAYPSEMMTGECLSQEYSQGSGSALNVVQRNVRHETLFERTGVVTQTSNDNSGKLLITVQGGLGATIPFWVLSTDYTDYALAYGCVDLINNERQVYSWKLSRHQQLSAAANIQIENVKASIPVLDSKYYKNINQSNAACFHLPDFTPGESVILPGQCDANIPVERNFDAQRYSGVWYQIEKYFQRFETGGNCTGARYTLDSDTGVVTVLNWQVVNGIMDTIEGTATVNSTDGSAKLRVRLPIRSSDPNNPEFRETNLYVLNTDYTSYSLAYSCVNLEGNRRQVSAWKLSRARTMSDAGNAAINAYMANRQELQNSYFVAVDQSDSCPEPSSATLVKNSIIMIAMLCISLVYMS</sequence>
<feature type="domain" description="Lipocalin/cytosolic fatty-acid binding" evidence="7">
    <location>
        <begin position="1259"/>
        <end position="1393"/>
    </location>
</feature>
<keyword evidence="10" id="KW-1185">Reference proteome</keyword>
<dbReference type="GO" id="GO:0030682">
    <property type="term" value="P:symbiont-mediated perturbation of host defenses"/>
    <property type="evidence" value="ECO:0007669"/>
    <property type="project" value="InterPro"/>
</dbReference>
<dbReference type="CDD" id="cd00301">
    <property type="entry name" value="lipocalin_FABP"/>
    <property type="match status" value="1"/>
</dbReference>
<feature type="chain" id="PRO_5040423384" description="Lipocalin/cytosolic fatty-acid binding domain-containing protein" evidence="6">
    <location>
        <begin position="16"/>
        <end position="3021"/>
    </location>
</feature>
<gene>
    <name evidence="9" type="ORF">PIBRA_LOCUS13699</name>
</gene>
<feature type="domain" description="Lipocalin/cytosolic fatty-acid binding" evidence="7">
    <location>
        <begin position="211"/>
        <end position="347"/>
    </location>
</feature>
<feature type="domain" description="Lipocalin/cytosolic fatty-acid binding" evidence="7">
    <location>
        <begin position="2134"/>
        <end position="2259"/>
    </location>
</feature>
<dbReference type="PANTHER" id="PTHR10612">
    <property type="entry name" value="APOLIPOPROTEIN D"/>
    <property type="match status" value="1"/>
</dbReference>
<dbReference type="GO" id="GO:0006629">
    <property type="term" value="P:lipid metabolic process"/>
    <property type="evidence" value="ECO:0007669"/>
    <property type="project" value="TreeGrafter"/>
</dbReference>